<dbReference type="AlphaFoldDB" id="I2NKL3"/>
<name>I2NKL3_NEISI</name>
<evidence type="ECO:0000256" key="1">
    <source>
        <dbReference type="SAM" id="Phobius"/>
    </source>
</evidence>
<organism evidence="2 3">
    <name type="scientific">Neisseria sicca VK64</name>
    <dbReference type="NCBI Taxonomy" id="1095748"/>
    <lineage>
        <taxon>Bacteria</taxon>
        <taxon>Pseudomonadati</taxon>
        <taxon>Pseudomonadota</taxon>
        <taxon>Betaproteobacteria</taxon>
        <taxon>Neisseriales</taxon>
        <taxon>Neisseriaceae</taxon>
        <taxon>Neisseria</taxon>
    </lineage>
</organism>
<feature type="transmembrane region" description="Helical" evidence="1">
    <location>
        <begin position="58"/>
        <end position="80"/>
    </location>
</feature>
<keyword evidence="1" id="KW-0812">Transmembrane</keyword>
<keyword evidence="1" id="KW-1133">Transmembrane helix</keyword>
<keyword evidence="1" id="KW-0472">Membrane</keyword>
<protein>
    <submittedName>
        <fullName evidence="2">Uncharacterized protein</fullName>
    </submittedName>
</protein>
<dbReference type="EMBL" id="AJMT01000166">
    <property type="protein sequence ID" value="EIG26374.1"/>
    <property type="molecule type" value="Genomic_DNA"/>
</dbReference>
<reference evidence="2 3" key="1">
    <citation type="submission" date="2012-04" db="EMBL/GenBank/DDBJ databases">
        <authorList>
            <person name="Harkins D.M."/>
            <person name="Madupu R."/>
            <person name="Durkin A.S."/>
            <person name="Torralba M."/>
            <person name="Methe B."/>
            <person name="Sutton G.G."/>
            <person name="Nelson K.E."/>
        </authorList>
    </citation>
    <scope>NUCLEOTIDE SEQUENCE [LARGE SCALE GENOMIC DNA]</scope>
    <source>
        <strain evidence="2 3">VK64</strain>
    </source>
</reference>
<evidence type="ECO:0000313" key="2">
    <source>
        <dbReference type="EMBL" id="EIG26374.1"/>
    </source>
</evidence>
<feature type="transmembrane region" description="Helical" evidence="1">
    <location>
        <begin position="26"/>
        <end position="46"/>
    </location>
</feature>
<proteinExistence type="predicted"/>
<sequence>MDTVSGRLSLGVSFEKGMQPPDKKMMVANEMILFIQFLGMVIVRFLRFKSALKVGAKTIRQLPIIIFSFFVYLWVGVYFFNTAR</sequence>
<comment type="caution">
    <text evidence="2">The sequence shown here is derived from an EMBL/GenBank/DDBJ whole genome shotgun (WGS) entry which is preliminary data.</text>
</comment>
<evidence type="ECO:0000313" key="3">
    <source>
        <dbReference type="Proteomes" id="UP000004473"/>
    </source>
</evidence>
<accession>I2NKL3</accession>
<gene>
    <name evidence="2" type="ORF">HMPREF1051_0331</name>
</gene>
<dbReference type="Proteomes" id="UP000004473">
    <property type="component" value="Unassembled WGS sequence"/>
</dbReference>